<evidence type="ECO:0000256" key="2">
    <source>
        <dbReference type="ARBA" id="ARBA00023043"/>
    </source>
</evidence>
<dbReference type="PROSITE" id="PS50088">
    <property type="entry name" value="ANK_REPEAT"/>
    <property type="match status" value="3"/>
</dbReference>
<reference evidence="6" key="1">
    <citation type="submission" date="2025-08" db="UniProtKB">
        <authorList>
            <consortium name="RefSeq"/>
        </authorList>
    </citation>
    <scope>IDENTIFICATION</scope>
</reference>
<sequence>MVHLEASGLFKQFRVEEIQAETVEYNKRKKVVHMVQQSGPKAFDLFYQALQKTDQTHLANLLKPYVMVLSPGSTPLELYPRKPATMVDTTQRVKFEAYTKLTRSQAGSDASNEVEKDEYGDTELHSAVLSRNLDKVKSVVNKLHQAKDFAAVNAKNWSAQTPLYLATLTNQVEVMKYLLEYGAQLQLETDAGNNCIHAAVKEGHEVALKILLEALWKRDCRNANVLNAVDNDGKTAMHMAQFGNRWRCMELLLRAGADINAGDRTAGLSPLHHAVKDAHAQSYIYLLMQSTVDPDKRAYNGSTPLHIAADRGNYVARMAADQCRC</sequence>
<dbReference type="RefSeq" id="XP_014668936.1">
    <property type="nucleotide sequence ID" value="XM_014813450.1"/>
</dbReference>
<dbReference type="InterPro" id="IPR002110">
    <property type="entry name" value="Ankyrin_rpt"/>
</dbReference>
<feature type="domain" description="CARD" evidence="4">
    <location>
        <begin position="1"/>
        <end position="65"/>
    </location>
</feature>
<organism evidence="5 6">
    <name type="scientific">Priapulus caudatus</name>
    <name type="common">Priapulid worm</name>
    <dbReference type="NCBI Taxonomy" id="37621"/>
    <lineage>
        <taxon>Eukaryota</taxon>
        <taxon>Metazoa</taxon>
        <taxon>Ecdysozoa</taxon>
        <taxon>Scalidophora</taxon>
        <taxon>Priapulida</taxon>
        <taxon>Priapulimorpha</taxon>
        <taxon>Priapulimorphida</taxon>
        <taxon>Priapulidae</taxon>
        <taxon>Priapulus</taxon>
    </lineage>
</organism>
<dbReference type="Pfam" id="PF12796">
    <property type="entry name" value="Ank_2"/>
    <property type="match status" value="2"/>
</dbReference>
<dbReference type="GeneID" id="106810169"/>
<evidence type="ECO:0000313" key="5">
    <source>
        <dbReference type="Proteomes" id="UP000695022"/>
    </source>
</evidence>
<dbReference type="PROSITE" id="PS50297">
    <property type="entry name" value="ANK_REP_REGION"/>
    <property type="match status" value="2"/>
</dbReference>
<dbReference type="PANTHER" id="PTHR46680">
    <property type="entry name" value="NF-KAPPA-B INHIBITOR ALPHA"/>
    <property type="match status" value="1"/>
</dbReference>
<dbReference type="InterPro" id="IPR011029">
    <property type="entry name" value="DEATH-like_dom_sf"/>
</dbReference>
<dbReference type="SMART" id="SM00248">
    <property type="entry name" value="ANK"/>
    <property type="match status" value="5"/>
</dbReference>
<evidence type="ECO:0000259" key="4">
    <source>
        <dbReference type="PROSITE" id="PS50209"/>
    </source>
</evidence>
<evidence type="ECO:0000313" key="6">
    <source>
        <dbReference type="RefSeq" id="XP_014668936.1"/>
    </source>
</evidence>
<dbReference type="PANTHER" id="PTHR46680:SF3">
    <property type="entry name" value="NF-KAPPA-B INHIBITOR CACTUS"/>
    <property type="match status" value="1"/>
</dbReference>
<name>A0ABM1E9R5_PRICU</name>
<keyword evidence="2 3" id="KW-0040">ANK repeat</keyword>
<dbReference type="InterPro" id="IPR036770">
    <property type="entry name" value="Ankyrin_rpt-contain_sf"/>
</dbReference>
<evidence type="ECO:0000256" key="3">
    <source>
        <dbReference type="PROSITE-ProRule" id="PRU00023"/>
    </source>
</evidence>
<dbReference type="Gene3D" id="1.10.533.10">
    <property type="entry name" value="Death Domain, Fas"/>
    <property type="match status" value="1"/>
</dbReference>
<dbReference type="Proteomes" id="UP000695022">
    <property type="component" value="Unplaced"/>
</dbReference>
<dbReference type="InterPro" id="IPR051070">
    <property type="entry name" value="NF-kappa-B_inhibitor"/>
</dbReference>
<proteinExistence type="predicted"/>
<accession>A0ABM1E9R5</accession>
<dbReference type="SUPFAM" id="SSF48403">
    <property type="entry name" value="Ankyrin repeat"/>
    <property type="match status" value="1"/>
</dbReference>
<feature type="repeat" description="ANK" evidence="3">
    <location>
        <begin position="232"/>
        <end position="264"/>
    </location>
</feature>
<protein>
    <submittedName>
        <fullName evidence="6">Nuclear factor NF-kappa-B p105 subunit-like</fullName>
    </submittedName>
</protein>
<dbReference type="SUPFAM" id="SSF47986">
    <property type="entry name" value="DEATH domain"/>
    <property type="match status" value="1"/>
</dbReference>
<keyword evidence="1" id="KW-0677">Repeat</keyword>
<feature type="repeat" description="ANK" evidence="3">
    <location>
        <begin position="158"/>
        <end position="190"/>
    </location>
</feature>
<feature type="repeat" description="ANK" evidence="3">
    <location>
        <begin position="266"/>
        <end position="299"/>
    </location>
</feature>
<dbReference type="CDD" id="cd01671">
    <property type="entry name" value="CARD"/>
    <property type="match status" value="1"/>
</dbReference>
<dbReference type="InterPro" id="IPR001315">
    <property type="entry name" value="CARD"/>
</dbReference>
<keyword evidence="5" id="KW-1185">Reference proteome</keyword>
<dbReference type="PROSITE" id="PS50209">
    <property type="entry name" value="CARD"/>
    <property type="match status" value="1"/>
</dbReference>
<gene>
    <name evidence="6" type="primary">LOC106810169</name>
</gene>
<evidence type="ECO:0000256" key="1">
    <source>
        <dbReference type="ARBA" id="ARBA00022737"/>
    </source>
</evidence>
<dbReference type="Gene3D" id="1.25.40.20">
    <property type="entry name" value="Ankyrin repeat-containing domain"/>
    <property type="match status" value="1"/>
</dbReference>
<dbReference type="Pfam" id="PF00619">
    <property type="entry name" value="CARD"/>
    <property type="match status" value="1"/>
</dbReference>